<name>A0A1W0BEY8_9NOCA</name>
<dbReference type="Proteomes" id="UP000188836">
    <property type="component" value="Unassembled WGS sequence"/>
</dbReference>
<protein>
    <submittedName>
        <fullName evidence="4">Aldehyde dehydrogenase</fullName>
    </submittedName>
</protein>
<dbReference type="InterPro" id="IPR015590">
    <property type="entry name" value="Aldehyde_DH_dom"/>
</dbReference>
<evidence type="ECO:0000259" key="3">
    <source>
        <dbReference type="Pfam" id="PF00171"/>
    </source>
</evidence>
<reference evidence="4 5" key="1">
    <citation type="journal article" date="2016" name="Antonie Van Leeuwenhoek">
        <title>Nocardia donostiensis sp. nov., isolated from human respiratory specimens.</title>
        <authorList>
            <person name="Ercibengoa M."/>
            <person name="Bell M."/>
            <person name="Marimon J.M."/>
            <person name="Humrighouse B."/>
            <person name="Klenk H.P."/>
            <person name="Potter G."/>
            <person name="Perez-Trallero E."/>
        </authorList>
    </citation>
    <scope>NUCLEOTIDE SEQUENCE [LARGE SCALE GENOMIC DNA]</scope>
    <source>
        <strain evidence="4 5">X1655</strain>
    </source>
</reference>
<dbReference type="InterPro" id="IPR016162">
    <property type="entry name" value="Ald_DH_N"/>
</dbReference>
<dbReference type="PANTHER" id="PTHR11699">
    <property type="entry name" value="ALDEHYDE DEHYDROGENASE-RELATED"/>
    <property type="match status" value="1"/>
</dbReference>
<evidence type="ECO:0000256" key="1">
    <source>
        <dbReference type="ARBA" id="ARBA00023002"/>
    </source>
</evidence>
<dbReference type="InterPro" id="IPR016161">
    <property type="entry name" value="Ald_DH/histidinol_DH"/>
</dbReference>
<keyword evidence="5" id="KW-1185">Reference proteome</keyword>
<dbReference type="Gene3D" id="3.40.309.10">
    <property type="entry name" value="Aldehyde Dehydrogenase, Chain A, domain 2"/>
    <property type="match status" value="1"/>
</dbReference>
<dbReference type="GO" id="GO:0016620">
    <property type="term" value="F:oxidoreductase activity, acting on the aldehyde or oxo group of donors, NAD or NADP as acceptor"/>
    <property type="evidence" value="ECO:0007669"/>
    <property type="project" value="InterPro"/>
</dbReference>
<evidence type="ECO:0000256" key="2">
    <source>
        <dbReference type="SAM" id="MobiDB-lite"/>
    </source>
</evidence>
<evidence type="ECO:0000313" key="5">
    <source>
        <dbReference type="Proteomes" id="UP000188836"/>
    </source>
</evidence>
<proteinExistence type="predicted"/>
<dbReference type="Pfam" id="PF00171">
    <property type="entry name" value="Aldedh"/>
    <property type="match status" value="1"/>
</dbReference>
<dbReference type="CDD" id="cd07078">
    <property type="entry name" value="ALDH"/>
    <property type="match status" value="1"/>
</dbReference>
<comment type="caution">
    <text evidence="4">The sequence shown here is derived from an EMBL/GenBank/DDBJ whole genome shotgun (WGS) entry which is preliminary data.</text>
</comment>
<accession>A0A1W0BEY8</accession>
<sequence length="458" mass="47718">MTDTTDISGAPTDMSSLVDGSRPPIPATADQLEETLRAARAAQPGWAAVPAAERGAALHRAATVVREYADELAAVLEHETGRPRESGREAVLTGAGTLAQYAELGPVHRGRSLHGEYEATDFMVHEPRGLVVALTPWNDPVAIACGLLGAALATGNTVVHKPSERCPRTGMLLGELLAGCFPQDVVCTVSGAGDVGALLATSPGIDVIAHVGGCATGRRIAAAAARTGTKVLLENGGNDPLVIDADVDPVWAAEQAALGAFANAGQICVSVERIYVPEQIADPFLAALCEQARRWNLDPQPLVDARQRAQVHDHVCDAIDNGAKVLVGGHIPDGEDPVYPATVLAECQPGMRVMREETFGPVAPVRTVDDFSEGLAEACTDDHGLAATVLTASMANAQRAWRELPVATVKVNSVFGGAPGGAAQPRRRSGTGFGYGPELLDEMTTVKVVHLGSPPSRH</sequence>
<evidence type="ECO:0000313" key="4">
    <source>
        <dbReference type="EMBL" id="ONM47284.1"/>
    </source>
</evidence>
<dbReference type="InterPro" id="IPR016163">
    <property type="entry name" value="Ald_DH_C"/>
</dbReference>
<dbReference type="SUPFAM" id="SSF53720">
    <property type="entry name" value="ALDH-like"/>
    <property type="match status" value="1"/>
</dbReference>
<dbReference type="OrthoDB" id="6882680at2"/>
<dbReference type="AlphaFoldDB" id="A0A1W0BEY8"/>
<keyword evidence="1" id="KW-0560">Oxidoreductase</keyword>
<dbReference type="EMBL" id="MUMY01000016">
    <property type="protein sequence ID" value="ONM47284.1"/>
    <property type="molecule type" value="Genomic_DNA"/>
</dbReference>
<gene>
    <name evidence="4" type="ORF">B0T46_18605</name>
</gene>
<organism evidence="4 5">
    <name type="scientific">Nocardia donostiensis</name>
    <dbReference type="NCBI Taxonomy" id="1538463"/>
    <lineage>
        <taxon>Bacteria</taxon>
        <taxon>Bacillati</taxon>
        <taxon>Actinomycetota</taxon>
        <taxon>Actinomycetes</taxon>
        <taxon>Mycobacteriales</taxon>
        <taxon>Nocardiaceae</taxon>
        <taxon>Nocardia</taxon>
    </lineage>
</organism>
<feature type="region of interest" description="Disordered" evidence="2">
    <location>
        <begin position="1"/>
        <end position="27"/>
    </location>
</feature>
<dbReference type="STRING" id="1538463.B0T36_02560"/>
<dbReference type="Gene3D" id="3.40.605.10">
    <property type="entry name" value="Aldehyde Dehydrogenase, Chain A, domain 1"/>
    <property type="match status" value="1"/>
</dbReference>
<feature type="domain" description="Aldehyde dehydrogenase" evidence="3">
    <location>
        <begin position="27"/>
        <end position="449"/>
    </location>
</feature>
<dbReference type="RefSeq" id="WP_077119055.1">
    <property type="nucleotide sequence ID" value="NZ_LOKT01000002.1"/>
</dbReference>